<evidence type="ECO:0000313" key="2">
    <source>
        <dbReference type="Proteomes" id="UP000223366"/>
    </source>
</evidence>
<reference evidence="1 2" key="1">
    <citation type="submission" date="2017-09" db="EMBL/GenBank/DDBJ databases">
        <title>Large-scale bioinformatics analysis of Bacillus genomes uncovers conserved roles of natural products in bacterial physiology.</title>
        <authorList>
            <consortium name="Agbiome Team Llc"/>
            <person name="Bleich R.M."/>
            <person name="Grubbs K.J."/>
            <person name="Santa Maria K.C."/>
            <person name="Allen S.E."/>
            <person name="Farag S."/>
            <person name="Shank E.A."/>
            <person name="Bowers A."/>
        </authorList>
    </citation>
    <scope>NUCLEOTIDE SEQUENCE [LARGE SCALE GENOMIC DNA]</scope>
    <source>
        <strain evidence="1 2">AFS060060</strain>
    </source>
</reference>
<organism evidence="1 2">
    <name type="scientific">Bacillus thuringiensis</name>
    <dbReference type="NCBI Taxonomy" id="1428"/>
    <lineage>
        <taxon>Bacteria</taxon>
        <taxon>Bacillati</taxon>
        <taxon>Bacillota</taxon>
        <taxon>Bacilli</taxon>
        <taxon>Bacillales</taxon>
        <taxon>Bacillaceae</taxon>
        <taxon>Bacillus</taxon>
        <taxon>Bacillus cereus group</taxon>
    </lineage>
</organism>
<dbReference type="EMBL" id="NVDU01000003">
    <property type="protein sequence ID" value="PFV35810.1"/>
    <property type="molecule type" value="Genomic_DNA"/>
</dbReference>
<dbReference type="AlphaFoldDB" id="A0A9X7GFW9"/>
<proteinExistence type="predicted"/>
<comment type="caution">
    <text evidence="1">The sequence shown here is derived from an EMBL/GenBank/DDBJ whole genome shotgun (WGS) entry which is preliminary data.</text>
</comment>
<protein>
    <submittedName>
        <fullName evidence="1">Uncharacterized protein</fullName>
    </submittedName>
</protein>
<name>A0A9X7GFW9_BACTU</name>
<accession>A0A9X7GFW9</accession>
<sequence length="125" mass="14497">MKFDTLELITQADILGIVVSLFPDLVEDHAVDKCNVYISHEGEVSYLELSMYNLQDINPANSFYGEPVTRKRLLTQEESNELYSHIKNMTDLPDMIRTFHTELVGDERSYASFNIEYFPTKQVKQ</sequence>
<dbReference type="Proteomes" id="UP000223366">
    <property type="component" value="Unassembled WGS sequence"/>
</dbReference>
<evidence type="ECO:0000313" key="1">
    <source>
        <dbReference type="EMBL" id="PFV35810.1"/>
    </source>
</evidence>
<dbReference type="RefSeq" id="WP_098685637.1">
    <property type="nucleotide sequence ID" value="NZ_NVDU01000003.1"/>
</dbReference>
<gene>
    <name evidence="1" type="ORF">COK99_01955</name>
</gene>